<feature type="transmembrane region" description="Helical" evidence="9">
    <location>
        <begin position="444"/>
        <end position="464"/>
    </location>
</feature>
<dbReference type="InterPro" id="IPR018461">
    <property type="entry name" value="Na/H_Antiport_NhaC-like_C"/>
</dbReference>
<comment type="subcellular location">
    <subcellularLocation>
        <location evidence="1">Cell membrane</location>
        <topology evidence="1">Multi-pass membrane protein</topology>
    </subcellularLocation>
</comment>
<name>A0A0F7D4Y4_9STAP</name>
<reference evidence="12 14" key="3">
    <citation type="submission" date="2016-10" db="EMBL/GenBank/DDBJ databases">
        <authorList>
            <person name="Varghese N."/>
            <person name="Submissions S."/>
        </authorList>
    </citation>
    <scope>NUCLEOTIDE SEQUENCE [LARGE SCALE GENOMIC DNA]</scope>
    <source>
        <strain evidence="12 14">CGMCC 1.6501</strain>
    </source>
</reference>
<keyword evidence="7 9" id="KW-0472">Membrane</keyword>
<evidence type="ECO:0000313" key="12">
    <source>
        <dbReference type="EMBL" id="SFK65008.1"/>
    </source>
</evidence>
<evidence type="ECO:0000313" key="14">
    <source>
        <dbReference type="Proteomes" id="UP000183090"/>
    </source>
</evidence>
<sequence>MNNTNENAKQEKQEFSFFTALLPLVLMIAAMGITVVWLGQDPHIPLIFGTASAAVVAMTHGYKWDDIEQMMFKGIRLALPAVVIIMLVGLIIGSWIGGGIVATMIYYGLALISPALFLVTIVLLCAIVSLSIGSSWSTMATVGVAGMGIGLSMEIPAAMIAGAVISGSYFGDKMSPMSETTNLASGLTNTDLFVHIKHMFYTTIPGIIIALIIFFFLGRQFGGGDAASQTEVTDMMTALQENFVISPWLLLVPVVMILCIVIFKMSAIPALIIGIVLGFLCHLLVQGGDLGAAVGALQSGYVIETNNQMINDLFNNGGLQGMMFTVSMTIVAMTFAGILEYSGMLKSIMQQIIKVARGTFGVVASTIVAAFTTNATCSEQYISIVVPSRMFLRTYIEKNLHSKNLSRSLEDGGTLTSVFIPWNTCGVYIYGVLGVAAWEYAPYAILNFTVPVIALILAATGIGIQKITDEEKEAFIKKHYSNVKDEEAAEAV</sequence>
<evidence type="ECO:0000256" key="8">
    <source>
        <dbReference type="ARBA" id="ARBA00038435"/>
    </source>
</evidence>
<keyword evidence="13" id="KW-1185">Reference proteome</keyword>
<feature type="transmembrane region" description="Helical" evidence="9">
    <location>
        <begin position="415"/>
        <end position="438"/>
    </location>
</feature>
<keyword evidence="4" id="KW-1003">Cell membrane</keyword>
<accession>A0A0F7D4Y4</accession>
<organism evidence="12 14">
    <name type="scientific">Salinicoccus halodurans</name>
    <dbReference type="NCBI Taxonomy" id="407035"/>
    <lineage>
        <taxon>Bacteria</taxon>
        <taxon>Bacillati</taxon>
        <taxon>Bacillota</taxon>
        <taxon>Bacilli</taxon>
        <taxon>Bacillales</taxon>
        <taxon>Staphylococcaceae</taxon>
        <taxon>Salinicoccus</taxon>
    </lineage>
</organism>
<dbReference type="PANTHER" id="PTHR33451">
    <property type="entry name" value="MALATE-2H(+)/NA(+)-LACTATE ANTIPORTER"/>
    <property type="match status" value="1"/>
</dbReference>
<dbReference type="Proteomes" id="UP000034029">
    <property type="component" value="Chromosome"/>
</dbReference>
<keyword evidence="5 9" id="KW-0812">Transmembrane</keyword>
<dbReference type="InterPro" id="IPR052180">
    <property type="entry name" value="NhaC_Na-H+_Antiporter"/>
</dbReference>
<dbReference type="Proteomes" id="UP000183090">
    <property type="component" value="Unassembled WGS sequence"/>
</dbReference>
<dbReference type="KEGG" id="shv:AAT16_13110"/>
<dbReference type="GO" id="GO:0015297">
    <property type="term" value="F:antiporter activity"/>
    <property type="evidence" value="ECO:0007669"/>
    <property type="project" value="UniProtKB-KW"/>
</dbReference>
<evidence type="ECO:0000256" key="6">
    <source>
        <dbReference type="ARBA" id="ARBA00022989"/>
    </source>
</evidence>
<dbReference type="EMBL" id="CP011366">
    <property type="protein sequence ID" value="AKG75040.1"/>
    <property type="molecule type" value="Genomic_DNA"/>
</dbReference>
<dbReference type="OrthoDB" id="9762978at2"/>
<feature type="transmembrane region" description="Helical" evidence="9">
    <location>
        <begin position="317"/>
        <end position="339"/>
    </location>
</feature>
<evidence type="ECO:0000313" key="13">
    <source>
        <dbReference type="Proteomes" id="UP000034029"/>
    </source>
</evidence>
<evidence type="ECO:0000256" key="4">
    <source>
        <dbReference type="ARBA" id="ARBA00022475"/>
    </source>
</evidence>
<dbReference type="Pfam" id="PF03553">
    <property type="entry name" value="Na_H_antiporter"/>
    <property type="match status" value="1"/>
</dbReference>
<evidence type="ECO:0000256" key="1">
    <source>
        <dbReference type="ARBA" id="ARBA00004651"/>
    </source>
</evidence>
<feature type="transmembrane region" description="Helical" evidence="9">
    <location>
        <begin position="44"/>
        <end position="62"/>
    </location>
</feature>
<reference evidence="13" key="2">
    <citation type="submission" date="2015-04" db="EMBL/GenBank/DDBJ databases">
        <title>Complete genome sequence of Salinicoccus halodurans strain H3B36, isolated from the Qaidam basin of China.</title>
        <authorList>
            <person name="Ma Y."/>
            <person name="Jiang K."/>
            <person name="Xue Y."/>
        </authorList>
    </citation>
    <scope>NUCLEOTIDE SEQUENCE [LARGE SCALE GENOMIC DNA]</scope>
    <source>
        <strain evidence="13">H3B36</strain>
    </source>
</reference>
<dbReference type="AlphaFoldDB" id="A0A0F7D4Y4"/>
<evidence type="ECO:0000259" key="10">
    <source>
        <dbReference type="Pfam" id="PF03553"/>
    </source>
</evidence>
<dbReference type="NCBIfam" id="TIGR00931">
    <property type="entry name" value="antiport_nhaC"/>
    <property type="match status" value="1"/>
</dbReference>
<evidence type="ECO:0000256" key="5">
    <source>
        <dbReference type="ARBA" id="ARBA00022692"/>
    </source>
</evidence>
<evidence type="ECO:0000256" key="2">
    <source>
        <dbReference type="ARBA" id="ARBA00022448"/>
    </source>
</evidence>
<feature type="transmembrane region" description="Helical" evidence="9">
    <location>
        <begin position="104"/>
        <end position="130"/>
    </location>
</feature>
<dbReference type="EMBL" id="FOTB01000002">
    <property type="protein sequence ID" value="SFK65008.1"/>
    <property type="molecule type" value="Genomic_DNA"/>
</dbReference>
<feature type="domain" description="Na+/H+ antiporter NhaC-like C-terminal" evidence="10">
    <location>
        <begin position="168"/>
        <end position="462"/>
    </location>
</feature>
<feature type="transmembrane region" description="Helical" evidence="9">
    <location>
        <begin position="270"/>
        <end position="297"/>
    </location>
</feature>
<proteinExistence type="inferred from homology"/>
<keyword evidence="6 9" id="KW-1133">Transmembrane helix</keyword>
<feature type="transmembrane region" description="Helical" evidence="9">
    <location>
        <begin position="74"/>
        <end position="98"/>
    </location>
</feature>
<keyword evidence="2" id="KW-0813">Transport</keyword>
<feature type="transmembrane region" description="Helical" evidence="9">
    <location>
        <begin position="199"/>
        <end position="218"/>
    </location>
</feature>
<dbReference type="PANTHER" id="PTHR33451:SF3">
    <property type="entry name" value="MALATE-2H(+)_NA(+)-LACTATE ANTIPORTER"/>
    <property type="match status" value="1"/>
</dbReference>
<feature type="transmembrane region" description="Helical" evidence="9">
    <location>
        <begin position="245"/>
        <end position="263"/>
    </location>
</feature>
<dbReference type="InterPro" id="IPR004770">
    <property type="entry name" value="Na/H_antiport_NhaC"/>
</dbReference>
<gene>
    <name evidence="11" type="ORF">AAT16_13110</name>
    <name evidence="12" type="ORF">SAMN05216235_0878</name>
</gene>
<protein>
    <submittedName>
        <fullName evidence="11">Sodium:proton antiporter</fullName>
    </submittedName>
    <submittedName>
        <fullName evidence="12">Transporter, NhaC family</fullName>
    </submittedName>
</protein>
<feature type="transmembrane region" description="Helical" evidence="9">
    <location>
        <begin position="15"/>
        <end position="38"/>
    </location>
</feature>
<reference evidence="11 13" key="1">
    <citation type="journal article" date="2015" name="Int. J. Syst. Evol. Microbiol.">
        <title>Complete genome sequence of Salinicoccus halodurans H3B36, isolated from the Qaidam Basin in China.</title>
        <authorList>
            <person name="Jiang K."/>
            <person name="Xue Y."/>
            <person name="Ma Y."/>
        </authorList>
    </citation>
    <scope>NUCLEOTIDE SEQUENCE [LARGE SCALE GENOMIC DNA]</scope>
    <source>
        <strain evidence="11 13">H3B36</strain>
    </source>
</reference>
<dbReference type="GO" id="GO:0005886">
    <property type="term" value="C:plasma membrane"/>
    <property type="evidence" value="ECO:0007669"/>
    <property type="project" value="UniProtKB-SubCell"/>
</dbReference>
<evidence type="ECO:0000256" key="7">
    <source>
        <dbReference type="ARBA" id="ARBA00023136"/>
    </source>
</evidence>
<evidence type="ECO:0000313" key="11">
    <source>
        <dbReference type="EMBL" id="AKG75040.1"/>
    </source>
</evidence>
<keyword evidence="3" id="KW-0050">Antiport</keyword>
<comment type="similarity">
    <text evidence="8">Belongs to the NhaC Na(+)/H(+) (TC 2.A.35) antiporter family.</text>
</comment>
<evidence type="ECO:0000256" key="9">
    <source>
        <dbReference type="SAM" id="Phobius"/>
    </source>
</evidence>
<dbReference type="RefSeq" id="WP_046791217.1">
    <property type="nucleotide sequence ID" value="NZ_CP011366.1"/>
</dbReference>
<evidence type="ECO:0000256" key="3">
    <source>
        <dbReference type="ARBA" id="ARBA00022449"/>
    </source>
</evidence>